<dbReference type="PROSITE" id="PS50014">
    <property type="entry name" value="BROMODOMAIN_2"/>
    <property type="match status" value="1"/>
</dbReference>
<evidence type="ECO:0000256" key="7">
    <source>
        <dbReference type="ARBA" id="ARBA00023117"/>
    </source>
</evidence>
<dbReference type="GO" id="GO:0008270">
    <property type="term" value="F:zinc ion binding"/>
    <property type="evidence" value="ECO:0007669"/>
    <property type="project" value="UniProtKB-KW"/>
</dbReference>
<feature type="region of interest" description="Disordered" evidence="11">
    <location>
        <begin position="439"/>
        <end position="557"/>
    </location>
</feature>
<feature type="domain" description="Bromo" evidence="12">
    <location>
        <begin position="981"/>
        <end position="1028"/>
    </location>
</feature>
<keyword evidence="8" id="KW-0539">Nucleus</keyword>
<dbReference type="InterPro" id="IPR036427">
    <property type="entry name" value="Bromodomain-like_sf"/>
</dbReference>
<evidence type="ECO:0000256" key="11">
    <source>
        <dbReference type="SAM" id="MobiDB-lite"/>
    </source>
</evidence>
<dbReference type="GO" id="GO:0000785">
    <property type="term" value="C:chromatin"/>
    <property type="evidence" value="ECO:0007669"/>
    <property type="project" value="TreeGrafter"/>
</dbReference>
<dbReference type="SUPFAM" id="SSF47370">
    <property type="entry name" value="Bromodomain"/>
    <property type="match status" value="1"/>
</dbReference>
<feature type="compositionally biased region" description="Low complexity" evidence="11">
    <location>
        <begin position="497"/>
        <end position="507"/>
    </location>
</feature>
<evidence type="ECO:0000256" key="9">
    <source>
        <dbReference type="PROSITE-ProRule" id="PRU00024"/>
    </source>
</evidence>
<dbReference type="Pfam" id="PF00628">
    <property type="entry name" value="PHD"/>
    <property type="match status" value="1"/>
</dbReference>
<feature type="compositionally biased region" description="Polar residues" evidence="11">
    <location>
        <begin position="508"/>
        <end position="528"/>
    </location>
</feature>
<accession>A0A9P0BED4</accession>
<feature type="domain" description="B box-type" evidence="15">
    <location>
        <begin position="221"/>
        <end position="258"/>
    </location>
</feature>
<keyword evidence="7 10" id="KW-0103">Bromodomain</keyword>
<dbReference type="InterPro" id="IPR019787">
    <property type="entry name" value="Znf_PHD-finger"/>
</dbReference>
<dbReference type="Gene3D" id="1.20.920.10">
    <property type="entry name" value="Bromodomain-like"/>
    <property type="match status" value="1"/>
</dbReference>
<dbReference type="Proteomes" id="UP001154078">
    <property type="component" value="Chromosome 7"/>
</dbReference>
<dbReference type="SMART" id="SM00336">
    <property type="entry name" value="BBOX"/>
    <property type="match status" value="2"/>
</dbReference>
<feature type="compositionally biased region" description="Low complexity" evidence="11">
    <location>
        <begin position="704"/>
        <end position="738"/>
    </location>
</feature>
<dbReference type="SMART" id="SM00249">
    <property type="entry name" value="PHD"/>
    <property type="match status" value="1"/>
</dbReference>
<evidence type="ECO:0008006" key="18">
    <source>
        <dbReference type="Google" id="ProtNLM"/>
    </source>
</evidence>
<dbReference type="GO" id="GO:0005634">
    <property type="term" value="C:nucleus"/>
    <property type="evidence" value="ECO:0007669"/>
    <property type="project" value="UniProtKB-SubCell"/>
</dbReference>
<dbReference type="CDD" id="cd19775">
    <property type="entry name" value="Bbox2_TIF1_C-VI"/>
    <property type="match status" value="1"/>
</dbReference>
<dbReference type="CDD" id="cd15541">
    <property type="entry name" value="PHD_TIF1_like"/>
    <property type="match status" value="1"/>
</dbReference>
<evidence type="ECO:0000313" key="17">
    <source>
        <dbReference type="Proteomes" id="UP001154078"/>
    </source>
</evidence>
<dbReference type="InterPro" id="IPR003649">
    <property type="entry name" value="Bbox_C"/>
</dbReference>
<feature type="region of interest" description="Disordered" evidence="11">
    <location>
        <begin position="701"/>
        <end position="770"/>
    </location>
</feature>
<feature type="compositionally biased region" description="Polar residues" evidence="11">
    <location>
        <begin position="853"/>
        <end position="865"/>
    </location>
</feature>
<dbReference type="Gene3D" id="3.30.40.10">
    <property type="entry name" value="Zinc/RING finger domain, C3HC4 (zinc finger)"/>
    <property type="match status" value="2"/>
</dbReference>
<dbReference type="InterPro" id="IPR000315">
    <property type="entry name" value="Znf_B-box"/>
</dbReference>
<keyword evidence="5" id="KW-0862">Zinc</keyword>
<dbReference type="Pfam" id="PF00439">
    <property type="entry name" value="Bromodomain"/>
    <property type="match status" value="1"/>
</dbReference>
<evidence type="ECO:0000256" key="3">
    <source>
        <dbReference type="ARBA" id="ARBA00022737"/>
    </source>
</evidence>
<protein>
    <recommendedName>
        <fullName evidence="18">E3 ubiquitin-protein ligase TRIM33</fullName>
    </recommendedName>
</protein>
<feature type="region of interest" description="Disordered" evidence="11">
    <location>
        <begin position="839"/>
        <end position="877"/>
    </location>
</feature>
<dbReference type="InterPro" id="IPR001487">
    <property type="entry name" value="Bromodomain"/>
</dbReference>
<feature type="compositionally biased region" description="Gly residues" evidence="11">
    <location>
        <begin position="484"/>
        <end position="496"/>
    </location>
</feature>
<evidence type="ECO:0000259" key="12">
    <source>
        <dbReference type="PROSITE" id="PS50014"/>
    </source>
</evidence>
<keyword evidence="6" id="KW-0175">Coiled coil</keyword>
<evidence type="ECO:0000256" key="8">
    <source>
        <dbReference type="ARBA" id="ARBA00023242"/>
    </source>
</evidence>
<feature type="compositionally biased region" description="Low complexity" evidence="11">
    <location>
        <begin position="529"/>
        <end position="557"/>
    </location>
</feature>
<organism evidence="16 17">
    <name type="scientific">Brassicogethes aeneus</name>
    <name type="common">Rape pollen beetle</name>
    <name type="synonym">Meligethes aeneus</name>
    <dbReference type="NCBI Taxonomy" id="1431903"/>
    <lineage>
        <taxon>Eukaryota</taxon>
        <taxon>Metazoa</taxon>
        <taxon>Ecdysozoa</taxon>
        <taxon>Arthropoda</taxon>
        <taxon>Hexapoda</taxon>
        <taxon>Insecta</taxon>
        <taxon>Pterygota</taxon>
        <taxon>Neoptera</taxon>
        <taxon>Endopterygota</taxon>
        <taxon>Coleoptera</taxon>
        <taxon>Polyphaga</taxon>
        <taxon>Cucujiformia</taxon>
        <taxon>Nitidulidae</taxon>
        <taxon>Meligethinae</taxon>
        <taxon>Brassicogethes</taxon>
    </lineage>
</organism>
<dbReference type="OrthoDB" id="1870062at2759"/>
<feature type="domain" description="RING-type" evidence="14">
    <location>
        <begin position="82"/>
        <end position="131"/>
    </location>
</feature>
<dbReference type="InterPro" id="IPR001965">
    <property type="entry name" value="Znf_PHD"/>
</dbReference>
<dbReference type="PANTHER" id="PTHR45915:SF6">
    <property type="entry name" value="E3 UBIQUITIN-PROTEIN LIGASE TRIM33"/>
    <property type="match status" value="1"/>
</dbReference>
<dbReference type="PROSITE" id="PS50089">
    <property type="entry name" value="ZF_RING_2"/>
    <property type="match status" value="1"/>
</dbReference>
<keyword evidence="4 9" id="KW-0863">Zinc-finger</keyword>
<evidence type="ECO:0000259" key="13">
    <source>
        <dbReference type="PROSITE" id="PS50016"/>
    </source>
</evidence>
<dbReference type="InterPro" id="IPR019786">
    <property type="entry name" value="Zinc_finger_PHD-type_CS"/>
</dbReference>
<feature type="region of interest" description="Disordered" evidence="11">
    <location>
        <begin position="787"/>
        <end position="810"/>
    </location>
</feature>
<proteinExistence type="predicted"/>
<evidence type="ECO:0000313" key="16">
    <source>
        <dbReference type="EMBL" id="CAH0560942.1"/>
    </source>
</evidence>
<dbReference type="PROSITE" id="PS50016">
    <property type="entry name" value="ZF_PHD_2"/>
    <property type="match status" value="1"/>
</dbReference>
<evidence type="ECO:0000256" key="4">
    <source>
        <dbReference type="ARBA" id="ARBA00022771"/>
    </source>
</evidence>
<evidence type="ECO:0000259" key="15">
    <source>
        <dbReference type="PROSITE" id="PS50119"/>
    </source>
</evidence>
<feature type="domain" description="B box-type" evidence="15">
    <location>
        <begin position="159"/>
        <end position="206"/>
    </location>
</feature>
<evidence type="ECO:0000256" key="5">
    <source>
        <dbReference type="ARBA" id="ARBA00022833"/>
    </source>
</evidence>
<dbReference type="PANTHER" id="PTHR45915">
    <property type="entry name" value="TRANSCRIPTION INTERMEDIARY FACTOR"/>
    <property type="match status" value="1"/>
</dbReference>
<dbReference type="InterPro" id="IPR001841">
    <property type="entry name" value="Znf_RING"/>
</dbReference>
<dbReference type="Gene3D" id="3.30.160.60">
    <property type="entry name" value="Classic Zinc Finger"/>
    <property type="match status" value="1"/>
</dbReference>
<dbReference type="PROSITE" id="PS01359">
    <property type="entry name" value="ZF_PHD_1"/>
    <property type="match status" value="1"/>
</dbReference>
<dbReference type="Pfam" id="PF00643">
    <property type="entry name" value="zf-B_box"/>
    <property type="match status" value="2"/>
</dbReference>
<dbReference type="SUPFAM" id="SSF57903">
    <property type="entry name" value="FYVE/PHD zinc finger"/>
    <property type="match status" value="1"/>
</dbReference>
<keyword evidence="2" id="KW-0479">Metal-binding</keyword>
<dbReference type="EMBL" id="OV121138">
    <property type="protein sequence ID" value="CAH0560942.1"/>
    <property type="molecule type" value="Genomic_DNA"/>
</dbReference>
<dbReference type="SMART" id="SM00502">
    <property type="entry name" value="BBC"/>
    <property type="match status" value="1"/>
</dbReference>
<evidence type="ECO:0000259" key="14">
    <source>
        <dbReference type="PROSITE" id="PS50089"/>
    </source>
</evidence>
<feature type="compositionally biased region" description="Polar residues" evidence="11">
    <location>
        <begin position="787"/>
        <end position="802"/>
    </location>
</feature>
<dbReference type="AlphaFoldDB" id="A0A9P0BED4"/>
<dbReference type="InterPro" id="IPR013083">
    <property type="entry name" value="Znf_RING/FYVE/PHD"/>
</dbReference>
<gene>
    <name evidence="16" type="ORF">MELIAE_LOCUS10608</name>
</gene>
<comment type="subcellular location">
    <subcellularLocation>
        <location evidence="1">Nucleus</location>
    </subcellularLocation>
</comment>
<reference evidence="16" key="1">
    <citation type="submission" date="2021-12" db="EMBL/GenBank/DDBJ databases">
        <authorList>
            <person name="King R."/>
        </authorList>
    </citation>
    <scope>NUCLEOTIDE SEQUENCE</scope>
</reference>
<dbReference type="PROSITE" id="PS50119">
    <property type="entry name" value="ZF_BBOX"/>
    <property type="match status" value="2"/>
</dbReference>
<dbReference type="CDD" id="cd19805">
    <property type="entry name" value="Bbox1_TIF1"/>
    <property type="match status" value="1"/>
</dbReference>
<name>A0A9P0BED4_BRAAE</name>
<dbReference type="SMART" id="SM00184">
    <property type="entry name" value="RING"/>
    <property type="match status" value="2"/>
</dbReference>
<dbReference type="InterPro" id="IPR011011">
    <property type="entry name" value="Znf_FYVE_PHD"/>
</dbReference>
<keyword evidence="17" id="KW-1185">Reference proteome</keyword>
<evidence type="ECO:0000256" key="1">
    <source>
        <dbReference type="ARBA" id="ARBA00004123"/>
    </source>
</evidence>
<evidence type="ECO:0000256" key="10">
    <source>
        <dbReference type="PROSITE-ProRule" id="PRU00035"/>
    </source>
</evidence>
<feature type="domain" description="PHD-type" evidence="13">
    <location>
        <begin position="883"/>
        <end position="930"/>
    </location>
</feature>
<evidence type="ECO:0000256" key="6">
    <source>
        <dbReference type="ARBA" id="ARBA00023054"/>
    </source>
</evidence>
<keyword evidence="3" id="KW-0677">Repeat</keyword>
<dbReference type="SMART" id="SM00297">
    <property type="entry name" value="BROMO"/>
    <property type="match status" value="1"/>
</dbReference>
<dbReference type="SUPFAM" id="SSF57845">
    <property type="entry name" value="B-box zinc-binding domain"/>
    <property type="match status" value="1"/>
</dbReference>
<sequence>MADDLMLNDHSFLPMMEDPNSAEKVLISSADVEQLNQDMLIDAIMSEASELHNPELEQKENIVTDDNHVESPTTGEGFVFKCAFCDQILSFNDEPKLLECLHNACSGCINSKIFDQYEGMSTNELECTQCSSKCDTSKIIDNQFLLETASTDDQNTSKAADLKCSSCSDDANATSYCADCSEFICDSCVQAHQRLKITKDHTIKSKEDGLNEMNSASNGAPANMICATHPQEKLSLFCESCDKLTCRDCQLQEHRDHKYKFTTEIASEARKYISEMLKDVGYKRALLTSAMKVIEERQTQITDKKQELVSEITQLVVKLTNTINVRGKQLVSKLTEVCDSKQKTLQEKKEALEQLSKMTDHCIDFTQHALDKGSDMALLYSKKQMTDHLKRIKCKRADIPNPEIPVRIHLALDKVPDLIKVMATIGQIVVDGRIYSSQAMSPSQPHNSISPGVGRPPPPSQSPHGGPMHSQNSNNNFQQPRLPGPGGLSPYGGGQFQNGPQFQQGPNMSHNQNIHNMQNMGSNQNLSHMNQGQQNMGQGQQNIGQGPQNMGQGMNLNQNMMGPRFAQLSQHGTPPGLPLSLTQQLTMSALNRIPRPPQHRALIPRLSNQFNHQQQQVSSSTHPHGMMQDRSNLRHLLQPNTSNANNPVYVRTGPDQYQAVQPHLAQQFQNRSDVRFPNGQFRSQQGQQNQMRLLLNHNRMPSIQQQQQQQAQQQQQQQQQRPNFQHPQQQQQQPQQQLPGGGQQARGWHTPQQGGSSAGGSGGLKSTAMPTINDNFKITLRQQNPQNLPATVTSTNPKTPSPNHVKGRTDTERNLDKYCEDSVNDLMATIAKLDSNGVQVLPEGRQKGGSPHVDSSTGDTGTTPPVNKIKSEIADTGKDDPNEDWCAVCMDGGELVCCDKCPKVFHQYCHIPNLSVEENDTWQCLLCMNFADIPQEILGERKEGELSVKERKIAERLVLEMYCQYDNSLPFREVIGIEHTDYHAIIKEPIALDTMRQKLNWTSENHYRSMESLVRDVRKMFKNAYTFNAFLNAKGMKTERNQNAAAKNPESLVYNEAKALEKFFDEQLEKFLPEYAYETFDDEDEVGQPPNKKYRRVLTD</sequence>
<evidence type="ECO:0000256" key="2">
    <source>
        <dbReference type="ARBA" id="ARBA00022723"/>
    </source>
</evidence>